<dbReference type="Proteomes" id="UP000292120">
    <property type="component" value="Unassembled WGS sequence"/>
</dbReference>
<evidence type="ECO:0000313" key="2">
    <source>
        <dbReference type="EMBL" id="TBO32973.1"/>
    </source>
</evidence>
<dbReference type="InterPro" id="IPR025421">
    <property type="entry name" value="DUF4148"/>
</dbReference>
<keyword evidence="3" id="KW-1185">Reference proteome</keyword>
<feature type="chain" id="PRO_5020895462" evidence="1">
    <location>
        <begin position="25"/>
        <end position="113"/>
    </location>
</feature>
<protein>
    <submittedName>
        <fullName evidence="2">DUF4148 domain-containing protein</fullName>
    </submittedName>
</protein>
<organism evidence="2 3">
    <name type="scientific">Aquabacterium lacunae</name>
    <dbReference type="NCBI Taxonomy" id="2528630"/>
    <lineage>
        <taxon>Bacteria</taxon>
        <taxon>Pseudomonadati</taxon>
        <taxon>Pseudomonadota</taxon>
        <taxon>Betaproteobacteria</taxon>
        <taxon>Burkholderiales</taxon>
        <taxon>Aquabacterium</taxon>
    </lineage>
</organism>
<keyword evidence="1" id="KW-0732">Signal</keyword>
<evidence type="ECO:0000256" key="1">
    <source>
        <dbReference type="SAM" id="SignalP"/>
    </source>
</evidence>
<name>A0A4Q9H104_9BURK</name>
<dbReference type="Pfam" id="PF13663">
    <property type="entry name" value="DUF4148"/>
    <property type="match status" value="1"/>
</dbReference>
<gene>
    <name evidence="2" type="ORF">EYS42_07400</name>
</gene>
<dbReference type="RefSeq" id="WP_130967250.1">
    <property type="nucleotide sequence ID" value="NZ_SIXI01000002.1"/>
</dbReference>
<dbReference type="AlphaFoldDB" id="A0A4Q9H104"/>
<proteinExistence type="predicted"/>
<dbReference type="OrthoDB" id="8656910at2"/>
<dbReference type="EMBL" id="SIXI01000002">
    <property type="protein sequence ID" value="TBO32973.1"/>
    <property type="molecule type" value="Genomic_DNA"/>
</dbReference>
<sequence>MTAHRIIALTFSAAAFAFAGAAHADNGLTREQVKAELRDAQRNGDLIDYETGKKPNEVNPSAYPRQVKVAPVATAPAAVQHTAIGDFEMDLLNQRSAALLQRAEQQRQFAGKR</sequence>
<feature type="signal peptide" evidence="1">
    <location>
        <begin position="1"/>
        <end position="24"/>
    </location>
</feature>
<reference evidence="2 3" key="1">
    <citation type="submission" date="2019-02" db="EMBL/GenBank/DDBJ databases">
        <title>Aquabacterium sp. strain KMB7.</title>
        <authorList>
            <person name="Chen W.-M."/>
        </authorList>
    </citation>
    <scope>NUCLEOTIDE SEQUENCE [LARGE SCALE GENOMIC DNA]</scope>
    <source>
        <strain evidence="2 3">KMB7</strain>
    </source>
</reference>
<evidence type="ECO:0000313" key="3">
    <source>
        <dbReference type="Proteomes" id="UP000292120"/>
    </source>
</evidence>
<accession>A0A4Q9H104</accession>
<comment type="caution">
    <text evidence="2">The sequence shown here is derived from an EMBL/GenBank/DDBJ whole genome shotgun (WGS) entry which is preliminary data.</text>
</comment>